<reference evidence="2" key="1">
    <citation type="thesis" date="2021" institute="BYU ScholarsArchive" country="Provo, UT, USA">
        <title>Applications of and Algorithms for Genome Assembly and Genomic Analyses with an Emphasis on Marine Teleosts.</title>
        <authorList>
            <person name="Pickett B.D."/>
        </authorList>
    </citation>
    <scope>NUCLEOTIDE SEQUENCE</scope>
    <source>
        <strain evidence="2">HI-2016</strain>
    </source>
</reference>
<gene>
    <name evidence="2" type="ORF">JZ751_006080</name>
</gene>
<sequence length="103" mass="11682">MAGLRDIQHGSHCHRKTWINLLLGILHLLLPCVRQGRAQLQALAQMSSVVEVWQAEEADLIFPSQAEEEHHREGFTQEGSSFYVQESGRALRFQPSVLEFGTQ</sequence>
<evidence type="ECO:0000256" key="1">
    <source>
        <dbReference type="SAM" id="SignalP"/>
    </source>
</evidence>
<accession>A0A8T2P198</accession>
<dbReference type="OrthoDB" id="8960369at2759"/>
<proteinExistence type="predicted"/>
<evidence type="ECO:0000313" key="2">
    <source>
        <dbReference type="EMBL" id="KAG9347153.1"/>
    </source>
</evidence>
<dbReference type="EMBL" id="JAFBMS010000014">
    <property type="protein sequence ID" value="KAG9347153.1"/>
    <property type="molecule type" value="Genomic_DNA"/>
</dbReference>
<organism evidence="2 3">
    <name type="scientific">Albula glossodonta</name>
    <name type="common">roundjaw bonefish</name>
    <dbReference type="NCBI Taxonomy" id="121402"/>
    <lineage>
        <taxon>Eukaryota</taxon>
        <taxon>Metazoa</taxon>
        <taxon>Chordata</taxon>
        <taxon>Craniata</taxon>
        <taxon>Vertebrata</taxon>
        <taxon>Euteleostomi</taxon>
        <taxon>Actinopterygii</taxon>
        <taxon>Neopterygii</taxon>
        <taxon>Teleostei</taxon>
        <taxon>Albuliformes</taxon>
        <taxon>Albulidae</taxon>
        <taxon>Albula</taxon>
    </lineage>
</organism>
<feature type="signal peptide" evidence="1">
    <location>
        <begin position="1"/>
        <end position="38"/>
    </location>
</feature>
<keyword evidence="1" id="KW-0732">Signal</keyword>
<dbReference type="Proteomes" id="UP000824540">
    <property type="component" value="Unassembled WGS sequence"/>
</dbReference>
<protein>
    <submittedName>
        <fullName evidence="2">Uncharacterized protein</fullName>
    </submittedName>
</protein>
<keyword evidence="3" id="KW-1185">Reference proteome</keyword>
<evidence type="ECO:0000313" key="3">
    <source>
        <dbReference type="Proteomes" id="UP000824540"/>
    </source>
</evidence>
<feature type="chain" id="PRO_5035803844" evidence="1">
    <location>
        <begin position="39"/>
        <end position="103"/>
    </location>
</feature>
<dbReference type="AlphaFoldDB" id="A0A8T2P198"/>
<name>A0A8T2P198_9TELE</name>
<comment type="caution">
    <text evidence="2">The sequence shown here is derived from an EMBL/GenBank/DDBJ whole genome shotgun (WGS) entry which is preliminary data.</text>
</comment>